<dbReference type="SUPFAM" id="SSF52317">
    <property type="entry name" value="Class I glutamine amidotransferase-like"/>
    <property type="match status" value="1"/>
</dbReference>
<dbReference type="PANTHER" id="PTHR42733:SF12">
    <property type="entry name" value="PROTEINASE"/>
    <property type="match status" value="1"/>
</dbReference>
<dbReference type="InterPro" id="IPR029062">
    <property type="entry name" value="Class_I_gatase-like"/>
</dbReference>
<dbReference type="EMBL" id="BLIN01000001">
    <property type="protein sequence ID" value="GFE03815.1"/>
    <property type="molecule type" value="Genomic_DNA"/>
</dbReference>
<dbReference type="AlphaFoldDB" id="A0A640S2F3"/>
<dbReference type="Pfam" id="PF01965">
    <property type="entry name" value="DJ-1_PfpI"/>
    <property type="match status" value="1"/>
</dbReference>
<gene>
    <name evidence="3" type="ORF">Scani_00830</name>
</gene>
<dbReference type="InterPro" id="IPR006286">
    <property type="entry name" value="C56_PfpI-like"/>
</dbReference>
<feature type="domain" description="DJ-1/PfpI" evidence="2">
    <location>
        <begin position="78"/>
        <end position="249"/>
    </location>
</feature>
<evidence type="ECO:0000259" key="2">
    <source>
        <dbReference type="Pfam" id="PF01965"/>
    </source>
</evidence>
<dbReference type="InterPro" id="IPR002818">
    <property type="entry name" value="DJ-1/PfpI"/>
</dbReference>
<dbReference type="Proteomes" id="UP000435837">
    <property type="component" value="Unassembled WGS sequence"/>
</dbReference>
<proteinExistence type="inferred from homology"/>
<evidence type="ECO:0000313" key="3">
    <source>
        <dbReference type="EMBL" id="GFE03815.1"/>
    </source>
</evidence>
<evidence type="ECO:0000256" key="1">
    <source>
        <dbReference type="ARBA" id="ARBA00008542"/>
    </source>
</evidence>
<organism evidence="3 4">
    <name type="scientific">Streptomyces caniferus</name>
    <dbReference type="NCBI Taxonomy" id="285557"/>
    <lineage>
        <taxon>Bacteria</taxon>
        <taxon>Bacillati</taxon>
        <taxon>Actinomycetota</taxon>
        <taxon>Actinomycetes</taxon>
        <taxon>Kitasatosporales</taxon>
        <taxon>Streptomycetaceae</taxon>
        <taxon>Streptomyces</taxon>
    </lineage>
</organism>
<sequence length="253" mass="27184">MQGHGHSVHHLDEEWTIGRAERVVAGPVGGRGGPVRACPRGRVLRMSEGASRRYGREVWERGSSSLLDPMKGRERSMQAAFLVATEGTEQVELTRSWQAVTDASGGPTLVSPRAGKVQAFHHLDKADTFPVDLTVDEATAADFDGLVLPGGVAGPDALRLDERAVAFVKSFFDAGKPVAAICHAPWTLIEADVVRGRTLTSWPSLRTDVRNAGGTWVDEQVAICTSGPNTLITSRRPGDLEAFCAAFVSEFSH</sequence>
<comment type="caution">
    <text evidence="3">The sequence shown here is derived from an EMBL/GenBank/DDBJ whole genome shotgun (WGS) entry which is preliminary data.</text>
</comment>
<dbReference type="PANTHER" id="PTHR42733">
    <property type="entry name" value="DJ-1 PROTEIN"/>
    <property type="match status" value="1"/>
</dbReference>
<dbReference type="Gene3D" id="3.40.50.880">
    <property type="match status" value="1"/>
</dbReference>
<reference evidence="3 4" key="1">
    <citation type="submission" date="2019-12" db="EMBL/GenBank/DDBJ databases">
        <title>Whole genome shotgun sequence of Streptomyces caniferus NBRC 15389.</title>
        <authorList>
            <person name="Ichikawa N."/>
            <person name="Kimura A."/>
            <person name="Kitahashi Y."/>
            <person name="Komaki H."/>
            <person name="Tamura T."/>
        </authorList>
    </citation>
    <scope>NUCLEOTIDE SEQUENCE [LARGE SCALE GENOMIC DNA]</scope>
    <source>
        <strain evidence="3 4">NBRC 15389</strain>
    </source>
</reference>
<dbReference type="CDD" id="cd03134">
    <property type="entry name" value="GATase1_PfpI_like"/>
    <property type="match status" value="1"/>
</dbReference>
<evidence type="ECO:0000313" key="4">
    <source>
        <dbReference type="Proteomes" id="UP000435837"/>
    </source>
</evidence>
<dbReference type="PROSITE" id="PS51276">
    <property type="entry name" value="PEPTIDASE_C56_PFPI"/>
    <property type="match status" value="1"/>
</dbReference>
<name>A0A640S2F3_9ACTN</name>
<protein>
    <recommendedName>
        <fullName evidence="2">DJ-1/PfpI domain-containing protein</fullName>
    </recommendedName>
</protein>
<comment type="similarity">
    <text evidence="1">Belongs to the peptidase C56 family.</text>
</comment>
<accession>A0A640S2F3</accession>